<dbReference type="PANTHER" id="PTHR30126:SF98">
    <property type="entry name" value="HTH-TYPE TRANSCRIPTIONAL ACTIVATOR BAUR"/>
    <property type="match status" value="1"/>
</dbReference>
<keyword evidence="4" id="KW-0804">Transcription</keyword>
<dbReference type="AlphaFoldDB" id="A0AAD0QZV0"/>
<dbReference type="GO" id="GO:0000976">
    <property type="term" value="F:transcription cis-regulatory region binding"/>
    <property type="evidence" value="ECO:0007669"/>
    <property type="project" value="TreeGrafter"/>
</dbReference>
<evidence type="ECO:0000313" key="6">
    <source>
        <dbReference type="EMBL" id="AXM98017.1"/>
    </source>
</evidence>
<dbReference type="PROSITE" id="PS50931">
    <property type="entry name" value="HTH_LYSR"/>
    <property type="match status" value="1"/>
</dbReference>
<gene>
    <name evidence="6" type="ORF">DVB73_20665</name>
</gene>
<dbReference type="Gene3D" id="3.40.190.290">
    <property type="match status" value="1"/>
</dbReference>
<evidence type="ECO:0000256" key="2">
    <source>
        <dbReference type="ARBA" id="ARBA00023015"/>
    </source>
</evidence>
<evidence type="ECO:0000313" key="7">
    <source>
        <dbReference type="Proteomes" id="UP000256503"/>
    </source>
</evidence>
<dbReference type="InterPro" id="IPR000847">
    <property type="entry name" value="LysR_HTH_N"/>
</dbReference>
<dbReference type="GO" id="GO:0003700">
    <property type="term" value="F:DNA-binding transcription factor activity"/>
    <property type="evidence" value="ECO:0007669"/>
    <property type="project" value="InterPro"/>
</dbReference>
<evidence type="ECO:0000256" key="1">
    <source>
        <dbReference type="ARBA" id="ARBA00009437"/>
    </source>
</evidence>
<sequence>MSLTLKQLKHLQAIHEYGSIHRAAEWLHITQPALTRSLSNLEESLGVRLFDRSKSGMEATEFCRKIRERCAGLLLEANEIEREAELYRNLESGELNLGIGRASRELVLQAVLPEYVKRHPQIKVHVREGASDELVHGLKQGRHDVVIAGAGSYRDIDGLVWQALHNFNVLIFARSGHPLAHQQNITASDLANFPMLSPTELPTNHPVYSQHPDSKKLEPNVLCSDFQVLRRILLDTDAWLAAPEQQFKGELSEGILTSLDVQNWSLMIELGAFEPSGRSRSPATQTFIDLCQQKLSELC</sequence>
<comment type="similarity">
    <text evidence="1">Belongs to the LysR transcriptional regulatory family.</text>
</comment>
<organism evidence="6 7">
    <name type="scientific">Pseudomonas plecoglossicida</name>
    <dbReference type="NCBI Taxonomy" id="70775"/>
    <lineage>
        <taxon>Bacteria</taxon>
        <taxon>Pseudomonadati</taxon>
        <taxon>Pseudomonadota</taxon>
        <taxon>Gammaproteobacteria</taxon>
        <taxon>Pseudomonadales</taxon>
        <taxon>Pseudomonadaceae</taxon>
        <taxon>Pseudomonas</taxon>
    </lineage>
</organism>
<dbReference type="SUPFAM" id="SSF53850">
    <property type="entry name" value="Periplasmic binding protein-like II"/>
    <property type="match status" value="1"/>
</dbReference>
<name>A0AAD0QZV0_PSEDL</name>
<dbReference type="Pfam" id="PF03466">
    <property type="entry name" value="LysR_substrate"/>
    <property type="match status" value="1"/>
</dbReference>
<accession>A0AAD0QZV0</accession>
<dbReference type="Pfam" id="PF00126">
    <property type="entry name" value="HTH_1"/>
    <property type="match status" value="1"/>
</dbReference>
<dbReference type="Proteomes" id="UP000256503">
    <property type="component" value="Chromosome"/>
</dbReference>
<dbReference type="GeneID" id="49615833"/>
<proteinExistence type="inferred from homology"/>
<dbReference type="InterPro" id="IPR036388">
    <property type="entry name" value="WH-like_DNA-bd_sf"/>
</dbReference>
<evidence type="ECO:0000256" key="4">
    <source>
        <dbReference type="ARBA" id="ARBA00023163"/>
    </source>
</evidence>
<evidence type="ECO:0000256" key="3">
    <source>
        <dbReference type="ARBA" id="ARBA00023125"/>
    </source>
</evidence>
<dbReference type="PRINTS" id="PR00039">
    <property type="entry name" value="HTHLYSR"/>
</dbReference>
<dbReference type="InterPro" id="IPR036390">
    <property type="entry name" value="WH_DNA-bd_sf"/>
</dbReference>
<keyword evidence="2" id="KW-0805">Transcription regulation</keyword>
<feature type="domain" description="HTH lysR-type" evidence="5">
    <location>
        <begin position="3"/>
        <end position="60"/>
    </location>
</feature>
<dbReference type="SUPFAM" id="SSF46785">
    <property type="entry name" value="Winged helix' DNA-binding domain"/>
    <property type="match status" value="1"/>
</dbReference>
<reference evidence="6 7" key="1">
    <citation type="submission" date="2018-07" db="EMBL/GenBank/DDBJ databases">
        <title>Complete genome sequence of a Pseudomonas plecoglossicida strain pathogenic to the marine fish, Larimichthys crocea.</title>
        <authorList>
            <person name="Tao Z."/>
        </authorList>
    </citation>
    <scope>NUCLEOTIDE SEQUENCE [LARGE SCALE GENOMIC DNA]</scope>
    <source>
        <strain evidence="6 7">XSDHY-P</strain>
    </source>
</reference>
<dbReference type="InterPro" id="IPR005119">
    <property type="entry name" value="LysR_subst-bd"/>
</dbReference>
<dbReference type="Gene3D" id="1.10.10.10">
    <property type="entry name" value="Winged helix-like DNA-binding domain superfamily/Winged helix DNA-binding domain"/>
    <property type="match status" value="1"/>
</dbReference>
<dbReference type="PANTHER" id="PTHR30126">
    <property type="entry name" value="HTH-TYPE TRANSCRIPTIONAL REGULATOR"/>
    <property type="match status" value="1"/>
</dbReference>
<dbReference type="RefSeq" id="WP_016392963.1">
    <property type="nucleotide sequence ID" value="NZ_CP031146.1"/>
</dbReference>
<keyword evidence="3" id="KW-0238">DNA-binding</keyword>
<evidence type="ECO:0000259" key="5">
    <source>
        <dbReference type="PROSITE" id="PS50931"/>
    </source>
</evidence>
<protein>
    <submittedName>
        <fullName evidence="6">LysR family transcriptional regulator</fullName>
    </submittedName>
</protein>
<dbReference type="EMBL" id="CP031146">
    <property type="protein sequence ID" value="AXM98017.1"/>
    <property type="molecule type" value="Genomic_DNA"/>
</dbReference>